<evidence type="ECO:0000313" key="2">
    <source>
        <dbReference type="Proteomes" id="UP000295238"/>
    </source>
</evidence>
<comment type="caution">
    <text evidence="1">The sequence shown here is derived from an EMBL/GenBank/DDBJ whole genome shotgun (WGS) entry which is preliminary data.</text>
</comment>
<dbReference type="Gene3D" id="4.10.410.40">
    <property type="match status" value="1"/>
</dbReference>
<dbReference type="OrthoDB" id="6976379at2"/>
<organism evidence="1 2">
    <name type="scientific">Rhizobium deserti</name>
    <dbReference type="NCBI Taxonomy" id="2547961"/>
    <lineage>
        <taxon>Bacteria</taxon>
        <taxon>Pseudomonadati</taxon>
        <taxon>Pseudomonadota</taxon>
        <taxon>Alphaproteobacteria</taxon>
        <taxon>Hyphomicrobiales</taxon>
        <taxon>Rhizobiaceae</taxon>
        <taxon>Rhizobium/Agrobacterium group</taxon>
        <taxon>Rhizobium</taxon>
    </lineage>
</organism>
<proteinExistence type="predicted"/>
<sequence>MPVFATAGSKVFIGTAMDDSNEDLVAADFADQIWTEIDYVESIGTFGDAANAIETSFIGRGRVLKAKGVRNAGNLELVAGLDLTDAGQLAVLAAEKTKANYAFKIEFADAPAIGASPKNSTRMFVGLMMTATEQLDGADNIMKLNASIGINSNIVRTQASAS</sequence>
<dbReference type="RefSeq" id="WP_133314049.1">
    <property type="nucleotide sequence ID" value="NZ_SMTL01000001.1"/>
</dbReference>
<accession>A0A4R5ULB6</accession>
<dbReference type="AlphaFoldDB" id="A0A4R5ULB6"/>
<evidence type="ECO:0008006" key="3">
    <source>
        <dbReference type="Google" id="ProtNLM"/>
    </source>
</evidence>
<gene>
    <name evidence="1" type="ORF">E2F50_00105</name>
</gene>
<dbReference type="Proteomes" id="UP000295238">
    <property type="component" value="Unassembled WGS sequence"/>
</dbReference>
<dbReference type="EMBL" id="SMTL01000001">
    <property type="protein sequence ID" value="TDK38603.1"/>
    <property type="molecule type" value="Genomic_DNA"/>
</dbReference>
<keyword evidence="2" id="KW-1185">Reference proteome</keyword>
<evidence type="ECO:0000313" key="1">
    <source>
        <dbReference type="EMBL" id="TDK38603.1"/>
    </source>
</evidence>
<name>A0A4R5ULB6_9HYPH</name>
<protein>
    <recommendedName>
        <fullName evidence="3">Phage tail protein</fullName>
    </recommendedName>
</protein>
<reference evidence="1 2" key="1">
    <citation type="submission" date="2019-03" db="EMBL/GenBank/DDBJ databases">
        <title>Rhizobium sp. nov., an bacterium isolated from biocrust in Mu Us Desert.</title>
        <authorList>
            <person name="Lixiong L."/>
        </authorList>
    </citation>
    <scope>NUCLEOTIDE SEQUENCE [LARGE SCALE GENOMIC DNA]</scope>
    <source>
        <strain evidence="1 2">SPY-1</strain>
    </source>
</reference>